<accession>A0A382GND7</accession>
<dbReference type="EMBL" id="UINC01056297">
    <property type="protein sequence ID" value="SVB76157.1"/>
    <property type="molecule type" value="Genomic_DNA"/>
</dbReference>
<gene>
    <name evidence="1" type="ORF">METZ01_LOCUS229011</name>
</gene>
<dbReference type="AlphaFoldDB" id="A0A382GND7"/>
<reference evidence="1" key="1">
    <citation type="submission" date="2018-05" db="EMBL/GenBank/DDBJ databases">
        <authorList>
            <person name="Lanie J.A."/>
            <person name="Ng W.-L."/>
            <person name="Kazmierczak K.M."/>
            <person name="Andrzejewski T.M."/>
            <person name="Davidsen T.M."/>
            <person name="Wayne K.J."/>
            <person name="Tettelin H."/>
            <person name="Glass J.I."/>
            <person name="Rusch D."/>
            <person name="Podicherti R."/>
            <person name="Tsui H.-C.T."/>
            <person name="Winkler M.E."/>
        </authorList>
    </citation>
    <scope>NUCLEOTIDE SEQUENCE</scope>
</reference>
<protein>
    <submittedName>
        <fullName evidence="1">Uncharacterized protein</fullName>
    </submittedName>
</protein>
<sequence>MVGGRLDGHLNHVAGQAQVTLLGELLRPVKEGLHRASQSDHLGSHRGVSRRLEARRVAIPPAAPQPVEIPHHELRLVVEGFDPRPTDQVVGHSYGVEDLV</sequence>
<organism evidence="1">
    <name type="scientific">marine metagenome</name>
    <dbReference type="NCBI Taxonomy" id="408172"/>
    <lineage>
        <taxon>unclassified sequences</taxon>
        <taxon>metagenomes</taxon>
        <taxon>ecological metagenomes</taxon>
    </lineage>
</organism>
<evidence type="ECO:0000313" key="1">
    <source>
        <dbReference type="EMBL" id="SVB76157.1"/>
    </source>
</evidence>
<proteinExistence type="predicted"/>
<name>A0A382GND7_9ZZZZ</name>